<dbReference type="NCBIfam" id="TIGR04294">
    <property type="entry name" value="pre_pil_HX9DG"/>
    <property type="match status" value="1"/>
</dbReference>
<reference evidence="2 3" key="1">
    <citation type="submission" date="2019-02" db="EMBL/GenBank/DDBJ databases">
        <title>Deep-cultivation of Planctomycetes and their phenomic and genomic characterization uncovers novel biology.</title>
        <authorList>
            <person name="Wiegand S."/>
            <person name="Jogler M."/>
            <person name="Boedeker C."/>
            <person name="Pinto D."/>
            <person name="Vollmers J."/>
            <person name="Rivas-Marin E."/>
            <person name="Kohn T."/>
            <person name="Peeters S.H."/>
            <person name="Heuer A."/>
            <person name="Rast P."/>
            <person name="Oberbeckmann S."/>
            <person name="Bunk B."/>
            <person name="Jeske O."/>
            <person name="Meyerdierks A."/>
            <person name="Storesund J.E."/>
            <person name="Kallscheuer N."/>
            <person name="Luecker S."/>
            <person name="Lage O.M."/>
            <person name="Pohl T."/>
            <person name="Merkel B.J."/>
            <person name="Hornburger P."/>
            <person name="Mueller R.-W."/>
            <person name="Bruemmer F."/>
            <person name="Labrenz M."/>
            <person name="Spormann A.M."/>
            <person name="Op den Camp H."/>
            <person name="Overmann J."/>
            <person name="Amann R."/>
            <person name="Jetten M.S.M."/>
            <person name="Mascher T."/>
            <person name="Medema M.H."/>
            <person name="Devos D.P."/>
            <person name="Kaster A.-K."/>
            <person name="Ovreas L."/>
            <person name="Rohde M."/>
            <person name="Galperin M.Y."/>
            <person name="Jogler C."/>
        </authorList>
    </citation>
    <scope>NUCLEOTIDE SEQUENCE [LARGE SCALE GENOMIC DNA]</scope>
    <source>
        <strain evidence="2 3">Pan216</strain>
    </source>
</reference>
<dbReference type="InterPro" id="IPR045584">
    <property type="entry name" value="Pilin-like"/>
</dbReference>
<dbReference type="RefSeq" id="WP_145263861.1">
    <property type="nucleotide sequence ID" value="NZ_CP036279.1"/>
</dbReference>
<feature type="domain" description="DUF1559" evidence="1">
    <location>
        <begin position="32"/>
        <end position="334"/>
    </location>
</feature>
<dbReference type="SUPFAM" id="SSF54523">
    <property type="entry name" value="Pili subunits"/>
    <property type="match status" value="1"/>
</dbReference>
<gene>
    <name evidence="2" type="primary">pilE1_1</name>
    <name evidence="2" type="ORF">Pan216_23530</name>
</gene>
<dbReference type="Pfam" id="PF07963">
    <property type="entry name" value="N_methyl"/>
    <property type="match status" value="1"/>
</dbReference>
<dbReference type="AlphaFoldDB" id="A0A518B3H7"/>
<dbReference type="Proteomes" id="UP000317093">
    <property type="component" value="Chromosome"/>
</dbReference>
<evidence type="ECO:0000313" key="2">
    <source>
        <dbReference type="EMBL" id="QDU61492.1"/>
    </source>
</evidence>
<dbReference type="InterPro" id="IPR027558">
    <property type="entry name" value="Pre_pil_HX9DG_C"/>
</dbReference>
<dbReference type="Pfam" id="PF07596">
    <property type="entry name" value="SBP_bac_10"/>
    <property type="match status" value="1"/>
</dbReference>
<dbReference type="OrthoDB" id="236724at2"/>
<dbReference type="InterPro" id="IPR012902">
    <property type="entry name" value="N_methyl_site"/>
</dbReference>
<accession>A0A518B3H7</accession>
<dbReference type="EMBL" id="CP036279">
    <property type="protein sequence ID" value="QDU61492.1"/>
    <property type="molecule type" value="Genomic_DNA"/>
</dbReference>
<protein>
    <submittedName>
        <fullName evidence="2">Fimbrial protein</fullName>
    </submittedName>
</protein>
<dbReference type="InterPro" id="IPR011453">
    <property type="entry name" value="DUF1559"/>
</dbReference>
<name>A0A518B3H7_9BACT</name>
<evidence type="ECO:0000259" key="1">
    <source>
        <dbReference type="Pfam" id="PF07596"/>
    </source>
</evidence>
<keyword evidence="3" id="KW-1185">Reference proteome</keyword>
<dbReference type="Gene3D" id="3.30.700.10">
    <property type="entry name" value="Glycoprotein, Type 4 Pilin"/>
    <property type="match status" value="1"/>
</dbReference>
<proteinExistence type="predicted"/>
<sequence length="346" mass="36314">MKTSRRAFTLVELLVVIAIIGVLVALLLPAVQQAREAARRGQCSNNMKQVGIALHAYVDAHGVFPPGQINNMSSPPASSVGAARYVGVGPGALILPYVDATNVWEQIDFTQSMLSVASQGVLGTGGTNGPARMTKIATYLCPSDRPFAGNGPGTNVVFSAGPSLYWNVSSAGQIGMFNVPWLSTGAGTRVVRMADITDGLSKSIAASESIVGDGQTGNPDLQADVIRNVGIGSNPETFWTRAQLDAYGQAALSGASASTDFSYSRSVWINGLPGISVFNTMDTPNPAYPDGIACSGCWWNDNRGIFSARSRHSGGVNVLMADGSINFVNDSIDLDTWQNMGAISQY</sequence>
<dbReference type="PANTHER" id="PTHR30093:SF2">
    <property type="entry name" value="TYPE II SECRETION SYSTEM PROTEIN H"/>
    <property type="match status" value="1"/>
</dbReference>
<evidence type="ECO:0000313" key="3">
    <source>
        <dbReference type="Proteomes" id="UP000317093"/>
    </source>
</evidence>
<dbReference type="KEGG" id="knv:Pan216_23530"/>
<dbReference type="PANTHER" id="PTHR30093">
    <property type="entry name" value="GENERAL SECRETION PATHWAY PROTEIN G"/>
    <property type="match status" value="1"/>
</dbReference>
<dbReference type="NCBIfam" id="TIGR02532">
    <property type="entry name" value="IV_pilin_GFxxxE"/>
    <property type="match status" value="1"/>
</dbReference>
<organism evidence="2 3">
    <name type="scientific">Kolteria novifilia</name>
    <dbReference type="NCBI Taxonomy" id="2527975"/>
    <lineage>
        <taxon>Bacteria</taxon>
        <taxon>Pseudomonadati</taxon>
        <taxon>Planctomycetota</taxon>
        <taxon>Planctomycetia</taxon>
        <taxon>Kolteriales</taxon>
        <taxon>Kolteriaceae</taxon>
        <taxon>Kolteria</taxon>
    </lineage>
</organism>